<proteinExistence type="predicted"/>
<gene>
    <name evidence="2" type="ORF">SAMN05421866_2696</name>
</gene>
<feature type="region of interest" description="Disordered" evidence="1">
    <location>
        <begin position="48"/>
        <end position="73"/>
    </location>
</feature>
<evidence type="ECO:0000313" key="3">
    <source>
        <dbReference type="Proteomes" id="UP000184047"/>
    </source>
</evidence>
<dbReference type="InterPro" id="IPR028994">
    <property type="entry name" value="Integrin_alpha_N"/>
</dbReference>
<dbReference type="eggNOG" id="ENOG502ZBSN">
    <property type="taxonomic scope" value="Bacteria"/>
</dbReference>
<dbReference type="Proteomes" id="UP000184047">
    <property type="component" value="Unassembled WGS sequence"/>
</dbReference>
<organism evidence="2 3">
    <name type="scientific">Chryseobacterium oranimense</name>
    <dbReference type="NCBI Taxonomy" id="421058"/>
    <lineage>
        <taxon>Bacteria</taxon>
        <taxon>Pseudomonadati</taxon>
        <taxon>Bacteroidota</taxon>
        <taxon>Flavobacteriia</taxon>
        <taxon>Flavobacteriales</taxon>
        <taxon>Weeksellaceae</taxon>
        <taxon>Chryseobacterium group</taxon>
        <taxon>Chryseobacterium</taxon>
    </lineage>
</organism>
<name>A0A1M5SAU6_9FLAO</name>
<evidence type="ECO:0000256" key="1">
    <source>
        <dbReference type="SAM" id="MobiDB-lite"/>
    </source>
</evidence>
<dbReference type="AlphaFoldDB" id="A0A1M5SAU6"/>
<evidence type="ECO:0008006" key="4">
    <source>
        <dbReference type="Google" id="ProtNLM"/>
    </source>
</evidence>
<reference evidence="3" key="1">
    <citation type="submission" date="2016-11" db="EMBL/GenBank/DDBJ databases">
        <authorList>
            <person name="Varghese N."/>
            <person name="Submissions S."/>
        </authorList>
    </citation>
    <scope>NUCLEOTIDE SEQUENCE [LARGE SCALE GENOMIC DNA]</scope>
    <source>
        <strain evidence="3">DSM 19055</strain>
    </source>
</reference>
<keyword evidence="3" id="KW-1185">Reference proteome</keyword>
<dbReference type="Gene3D" id="2.130.10.130">
    <property type="entry name" value="Integrin alpha, N-terminal"/>
    <property type="match status" value="1"/>
</dbReference>
<accession>A0A1M5SAU6</accession>
<evidence type="ECO:0000313" key="2">
    <source>
        <dbReference type="EMBL" id="SHH35585.1"/>
    </source>
</evidence>
<dbReference type="EMBL" id="FQWT01000003">
    <property type="protein sequence ID" value="SHH35585.1"/>
    <property type="molecule type" value="Genomic_DNA"/>
</dbReference>
<sequence>MKFSFRNKHFKTVYDKQKSKIMKRTILIFLPLMMVMSCKDKIQETKKEVRHPQQEVQSGKKLKDPEQNPVEEANEDFEILLPKEYRDFGNENEADALTKNWLDLYQKDGKFYLGKADYTITRGYSECSGDSTRIINSKNNSLLLLGNPRLTQGEIKMVKIAKNKIWPKEKLKFHFGNQEYTLRAEGKVLSSEKVHTDEGEELYQNVKDYKLYLSAGNSPETLFLEEESFNDTFVELLFIGDIDKDGKPDFIFGANRDYEEERVILYLSSKAGKGKLIKKAAEVAIQFDC</sequence>
<dbReference type="STRING" id="421058.SAMN05421866_2696"/>
<protein>
    <recommendedName>
        <fullName evidence="4">VCBS repeat-containing protein</fullName>
    </recommendedName>
</protein>